<evidence type="ECO:0000313" key="14">
    <source>
        <dbReference type="Proteomes" id="UP001431209"/>
    </source>
</evidence>
<evidence type="ECO:0000256" key="3">
    <source>
        <dbReference type="ARBA" id="ARBA00015087"/>
    </source>
</evidence>
<keyword evidence="10" id="KW-0966">Cell projection</keyword>
<dbReference type="GO" id="GO:0032880">
    <property type="term" value="P:regulation of protein localization"/>
    <property type="evidence" value="ECO:0007669"/>
    <property type="project" value="TreeGrafter"/>
</dbReference>
<evidence type="ECO:0000256" key="2">
    <source>
        <dbReference type="ARBA" id="ARBA00009082"/>
    </source>
</evidence>
<feature type="transmembrane region" description="Helical" evidence="12">
    <location>
        <begin position="117"/>
        <end position="144"/>
    </location>
</feature>
<dbReference type="PANTHER" id="PTHR14605:SF1">
    <property type="entry name" value="TRANSMEMBRANE PROTEIN 231"/>
    <property type="match status" value="1"/>
</dbReference>
<sequence length="154" mass="17607">MEAIAHISYSSATPGSSLTVMGSLMLSQDGPLSYYFSQNTYNNTAIDFTTVDSLDQISIEDILRFHSQDSISAYFQPKNNIWRDGYDNLFTLNVEITIPQQVIHYQPGFPEVIKFAWIQYLSAAVVVYFVTFQTYRFIVMMGLLPTRITFSKKI</sequence>
<comment type="caution">
    <text evidence="13">The sequence shown here is derived from an EMBL/GenBank/DDBJ whole genome shotgun (WGS) entry which is preliminary data.</text>
</comment>
<evidence type="ECO:0000256" key="10">
    <source>
        <dbReference type="ARBA" id="ARBA00023273"/>
    </source>
</evidence>
<dbReference type="EMBL" id="JAOPGA020000950">
    <property type="protein sequence ID" value="KAL0483378.1"/>
    <property type="molecule type" value="Genomic_DNA"/>
</dbReference>
<evidence type="ECO:0000256" key="5">
    <source>
        <dbReference type="ARBA" id="ARBA00022692"/>
    </source>
</evidence>
<comment type="subcellular location">
    <subcellularLocation>
        <location evidence="1">Cell projection</location>
        <location evidence="1">Cilium membrane</location>
        <topology evidence="1">Multi-pass membrane protein</topology>
    </subcellularLocation>
</comment>
<evidence type="ECO:0000256" key="4">
    <source>
        <dbReference type="ARBA" id="ARBA00022475"/>
    </source>
</evidence>
<name>A0AAW2Z0S0_9EUKA</name>
<evidence type="ECO:0000256" key="11">
    <source>
        <dbReference type="ARBA" id="ARBA00024803"/>
    </source>
</evidence>
<comment type="function">
    <text evidence="11">Transmembrane component of the tectonic-like complex, a complex localized at the transition zone of primary cilia and acting as a barrier that prevents diffusion of transmembrane proteins between the cilia and plasma membranes. Required for ciliogenesis and sonic hedgehog/SHH signaling.</text>
</comment>
<evidence type="ECO:0000256" key="9">
    <source>
        <dbReference type="ARBA" id="ARBA00023180"/>
    </source>
</evidence>
<organism evidence="13 14">
    <name type="scientific">Acrasis kona</name>
    <dbReference type="NCBI Taxonomy" id="1008807"/>
    <lineage>
        <taxon>Eukaryota</taxon>
        <taxon>Discoba</taxon>
        <taxon>Heterolobosea</taxon>
        <taxon>Tetramitia</taxon>
        <taxon>Eutetramitia</taxon>
        <taxon>Acrasidae</taxon>
        <taxon>Acrasis</taxon>
    </lineage>
</organism>
<proteinExistence type="inferred from homology"/>
<dbReference type="InterPro" id="IPR019306">
    <property type="entry name" value="TMEM231"/>
</dbReference>
<accession>A0AAW2Z0S0</accession>
<keyword evidence="5 12" id="KW-0812">Transmembrane</keyword>
<evidence type="ECO:0000256" key="8">
    <source>
        <dbReference type="ARBA" id="ARBA00023136"/>
    </source>
</evidence>
<evidence type="ECO:0000256" key="6">
    <source>
        <dbReference type="ARBA" id="ARBA00022989"/>
    </source>
</evidence>
<keyword evidence="14" id="KW-1185">Reference proteome</keyword>
<comment type="similarity">
    <text evidence="2">Belongs to the TMEM231 family.</text>
</comment>
<evidence type="ECO:0000256" key="1">
    <source>
        <dbReference type="ARBA" id="ARBA00004272"/>
    </source>
</evidence>
<dbReference type="GO" id="GO:0060170">
    <property type="term" value="C:ciliary membrane"/>
    <property type="evidence" value="ECO:0007669"/>
    <property type="project" value="UniProtKB-SubCell"/>
</dbReference>
<dbReference type="AlphaFoldDB" id="A0AAW2Z0S0"/>
<evidence type="ECO:0000256" key="7">
    <source>
        <dbReference type="ARBA" id="ARBA00023069"/>
    </source>
</evidence>
<keyword evidence="8 12" id="KW-0472">Membrane</keyword>
<evidence type="ECO:0000256" key="12">
    <source>
        <dbReference type="SAM" id="Phobius"/>
    </source>
</evidence>
<evidence type="ECO:0000313" key="13">
    <source>
        <dbReference type="EMBL" id="KAL0483378.1"/>
    </source>
</evidence>
<keyword evidence="6 12" id="KW-1133">Transmembrane helix</keyword>
<dbReference type="PANTHER" id="PTHR14605">
    <property type="entry name" value="CHST5 PROTEIN"/>
    <property type="match status" value="1"/>
</dbReference>
<dbReference type="GO" id="GO:0060271">
    <property type="term" value="P:cilium assembly"/>
    <property type="evidence" value="ECO:0007669"/>
    <property type="project" value="TreeGrafter"/>
</dbReference>
<dbReference type="GO" id="GO:0035869">
    <property type="term" value="C:ciliary transition zone"/>
    <property type="evidence" value="ECO:0007669"/>
    <property type="project" value="TreeGrafter"/>
</dbReference>
<keyword evidence="7" id="KW-0969">Cilium</keyword>
<keyword evidence="9" id="KW-0325">Glycoprotein</keyword>
<keyword evidence="4" id="KW-1003">Cell membrane</keyword>
<dbReference type="Pfam" id="PF10149">
    <property type="entry name" value="TM231"/>
    <property type="match status" value="1"/>
</dbReference>
<gene>
    <name evidence="13" type="ORF">AKO1_014664</name>
</gene>
<reference evidence="13 14" key="1">
    <citation type="submission" date="2024-03" db="EMBL/GenBank/DDBJ databases">
        <title>The Acrasis kona genome and developmental transcriptomes reveal deep origins of eukaryotic multicellular pathways.</title>
        <authorList>
            <person name="Sheikh S."/>
            <person name="Fu C.-J."/>
            <person name="Brown M.W."/>
            <person name="Baldauf S.L."/>
        </authorList>
    </citation>
    <scope>NUCLEOTIDE SEQUENCE [LARGE SCALE GENOMIC DNA]</scope>
    <source>
        <strain evidence="13 14">ATCC MYA-3509</strain>
    </source>
</reference>
<dbReference type="Proteomes" id="UP001431209">
    <property type="component" value="Unassembled WGS sequence"/>
</dbReference>
<protein>
    <recommendedName>
        <fullName evidence="3">Transmembrane protein 231</fullName>
    </recommendedName>
</protein>